<name>A0ABW2FJC0_9BACL</name>
<accession>A0ABW2FJC0</accession>
<dbReference type="RefSeq" id="WP_378051924.1">
    <property type="nucleotide sequence ID" value="NZ_JBHMDN010000038.1"/>
</dbReference>
<evidence type="ECO:0000256" key="1">
    <source>
        <dbReference type="SAM" id="Phobius"/>
    </source>
</evidence>
<feature type="transmembrane region" description="Helical" evidence="1">
    <location>
        <begin position="12"/>
        <end position="31"/>
    </location>
</feature>
<evidence type="ECO:0008006" key="4">
    <source>
        <dbReference type="Google" id="ProtNLM"/>
    </source>
</evidence>
<keyword evidence="1" id="KW-1133">Transmembrane helix</keyword>
<organism evidence="2 3">
    <name type="scientific">Cohnella cellulosilytica</name>
    <dbReference type="NCBI Taxonomy" id="986710"/>
    <lineage>
        <taxon>Bacteria</taxon>
        <taxon>Bacillati</taxon>
        <taxon>Bacillota</taxon>
        <taxon>Bacilli</taxon>
        <taxon>Bacillales</taxon>
        <taxon>Paenibacillaceae</taxon>
        <taxon>Cohnella</taxon>
    </lineage>
</organism>
<keyword evidence="1" id="KW-0472">Membrane</keyword>
<dbReference type="Proteomes" id="UP001596378">
    <property type="component" value="Unassembled WGS sequence"/>
</dbReference>
<sequence length="154" mass="17542">MKKTVKLYKRIIFAQAIAILALVVGGSLYLIRLQSEKPNPNHDVITEYDRAGLERVEELANRFNSGKGDSLLFVASTIDSGPWIHDAYSNGKEIRWIVDNTRDVMSADRGKTEYICESIQIEENEDYRAVVLSKCDGYPDEEKLGWITFPKEKL</sequence>
<keyword evidence="1" id="KW-0812">Transmembrane</keyword>
<proteinExistence type="predicted"/>
<protein>
    <recommendedName>
        <fullName evidence="4">DUF4362 domain-containing protein</fullName>
    </recommendedName>
</protein>
<reference evidence="3" key="1">
    <citation type="journal article" date="2019" name="Int. J. Syst. Evol. Microbiol.">
        <title>The Global Catalogue of Microorganisms (GCM) 10K type strain sequencing project: providing services to taxonomists for standard genome sequencing and annotation.</title>
        <authorList>
            <consortium name="The Broad Institute Genomics Platform"/>
            <consortium name="The Broad Institute Genome Sequencing Center for Infectious Disease"/>
            <person name="Wu L."/>
            <person name="Ma J."/>
        </authorList>
    </citation>
    <scope>NUCLEOTIDE SEQUENCE [LARGE SCALE GENOMIC DNA]</scope>
    <source>
        <strain evidence="3">KCTC 12907</strain>
    </source>
</reference>
<comment type="caution">
    <text evidence="2">The sequence shown here is derived from an EMBL/GenBank/DDBJ whole genome shotgun (WGS) entry which is preliminary data.</text>
</comment>
<keyword evidence="3" id="KW-1185">Reference proteome</keyword>
<gene>
    <name evidence="2" type="ORF">ACFQMJ_32310</name>
</gene>
<evidence type="ECO:0000313" key="3">
    <source>
        <dbReference type="Proteomes" id="UP001596378"/>
    </source>
</evidence>
<dbReference type="EMBL" id="JBHTAI010000031">
    <property type="protein sequence ID" value="MFC7153231.1"/>
    <property type="molecule type" value="Genomic_DNA"/>
</dbReference>
<evidence type="ECO:0000313" key="2">
    <source>
        <dbReference type="EMBL" id="MFC7153231.1"/>
    </source>
</evidence>